<dbReference type="RefSeq" id="WP_203913139.1">
    <property type="nucleotide sequence ID" value="NZ_BONY01000067.1"/>
</dbReference>
<comment type="caution">
    <text evidence="1">The sequence shown here is derived from an EMBL/GenBank/DDBJ whole genome shotgun (WGS) entry which is preliminary data.</text>
</comment>
<name>A0A8J3QEI7_9ACTN</name>
<dbReference type="InterPro" id="IPR050275">
    <property type="entry name" value="PGM_Phosphatase"/>
</dbReference>
<evidence type="ECO:0000313" key="1">
    <source>
        <dbReference type="EMBL" id="GIH09408.1"/>
    </source>
</evidence>
<dbReference type="AlphaFoldDB" id="A0A8J3QEI7"/>
<dbReference type="SUPFAM" id="SSF53254">
    <property type="entry name" value="Phosphoglycerate mutase-like"/>
    <property type="match status" value="1"/>
</dbReference>
<accession>A0A8J3QEI7</accession>
<dbReference type="EMBL" id="BONY01000067">
    <property type="protein sequence ID" value="GIH09408.1"/>
    <property type="molecule type" value="Genomic_DNA"/>
</dbReference>
<dbReference type="PANTHER" id="PTHR48100:SF51">
    <property type="entry name" value="PHOSPHOGLYCERATE MUTASE"/>
    <property type="match status" value="1"/>
</dbReference>
<dbReference type="Pfam" id="PF00300">
    <property type="entry name" value="His_Phos_1"/>
    <property type="match status" value="1"/>
</dbReference>
<dbReference type="PANTHER" id="PTHR48100">
    <property type="entry name" value="BROAD-SPECIFICITY PHOSPHATASE YOR283W-RELATED"/>
    <property type="match status" value="1"/>
</dbReference>
<dbReference type="InterPro" id="IPR013078">
    <property type="entry name" value="His_Pase_superF_clade-1"/>
</dbReference>
<evidence type="ECO:0000313" key="2">
    <source>
        <dbReference type="Proteomes" id="UP000612899"/>
    </source>
</evidence>
<keyword evidence="2" id="KW-1185">Reference proteome</keyword>
<dbReference type="GO" id="GO:0005737">
    <property type="term" value="C:cytoplasm"/>
    <property type="evidence" value="ECO:0007669"/>
    <property type="project" value="TreeGrafter"/>
</dbReference>
<dbReference type="SMART" id="SM00855">
    <property type="entry name" value="PGAM"/>
    <property type="match status" value="1"/>
</dbReference>
<organism evidence="1 2">
    <name type="scientific">Rhizocola hellebori</name>
    <dbReference type="NCBI Taxonomy" id="1392758"/>
    <lineage>
        <taxon>Bacteria</taxon>
        <taxon>Bacillati</taxon>
        <taxon>Actinomycetota</taxon>
        <taxon>Actinomycetes</taxon>
        <taxon>Micromonosporales</taxon>
        <taxon>Micromonosporaceae</taxon>
        <taxon>Rhizocola</taxon>
    </lineage>
</organism>
<sequence length="199" mass="22266">MRHGEVHNPEKLLYGKLPGYRLSLLGQQMAKAVATALTDHDITTVIASPLERAQETALPIAEQFGLPVLTDPKLIESANRFEGTQVQRALRDPRYWMIMWNPFRPSWGEPYARILTRMLAALASARVAAAGHEAVCVSHQLPIWTLRRALEGRRLWHDPRGRQCHLASLTSFHFDDEMLTNITYSEPAAHLGPGTGRGA</sequence>
<dbReference type="InterPro" id="IPR029033">
    <property type="entry name" value="His_PPase_superfam"/>
</dbReference>
<reference evidence="1" key="1">
    <citation type="submission" date="2021-01" db="EMBL/GenBank/DDBJ databases">
        <title>Whole genome shotgun sequence of Rhizocola hellebori NBRC 109834.</title>
        <authorList>
            <person name="Komaki H."/>
            <person name="Tamura T."/>
        </authorList>
    </citation>
    <scope>NUCLEOTIDE SEQUENCE</scope>
    <source>
        <strain evidence="1">NBRC 109834</strain>
    </source>
</reference>
<dbReference type="Proteomes" id="UP000612899">
    <property type="component" value="Unassembled WGS sequence"/>
</dbReference>
<dbReference type="Gene3D" id="3.40.50.1240">
    <property type="entry name" value="Phosphoglycerate mutase-like"/>
    <property type="match status" value="1"/>
</dbReference>
<proteinExistence type="predicted"/>
<protein>
    <submittedName>
        <fullName evidence="1">Histidine phosphatase family protein</fullName>
    </submittedName>
</protein>
<dbReference type="GO" id="GO:0016791">
    <property type="term" value="F:phosphatase activity"/>
    <property type="evidence" value="ECO:0007669"/>
    <property type="project" value="TreeGrafter"/>
</dbReference>
<dbReference type="CDD" id="cd07067">
    <property type="entry name" value="HP_PGM_like"/>
    <property type="match status" value="1"/>
</dbReference>
<gene>
    <name evidence="1" type="ORF">Rhe02_74750</name>
</gene>